<reference evidence="6 7" key="1">
    <citation type="submission" date="2016-07" db="EMBL/GenBank/DDBJ databases">
        <title>Pervasive Adenine N6-methylation of Active Genes in Fungi.</title>
        <authorList>
            <consortium name="DOE Joint Genome Institute"/>
            <person name="Mondo S.J."/>
            <person name="Dannebaum R.O."/>
            <person name="Kuo R.C."/>
            <person name="Labutti K."/>
            <person name="Haridas S."/>
            <person name="Kuo A."/>
            <person name="Salamov A."/>
            <person name="Ahrendt S.R."/>
            <person name="Lipzen A."/>
            <person name="Sullivan W."/>
            <person name="Andreopoulos W.B."/>
            <person name="Clum A."/>
            <person name="Lindquist E."/>
            <person name="Daum C."/>
            <person name="Ramamoorthy G.K."/>
            <person name="Gryganskyi A."/>
            <person name="Culley D."/>
            <person name="Magnuson J.K."/>
            <person name="James T.Y."/>
            <person name="O'Malley M.A."/>
            <person name="Stajich J.E."/>
            <person name="Spatafora J.W."/>
            <person name="Visel A."/>
            <person name="Grigoriev I.V."/>
        </authorList>
    </citation>
    <scope>NUCLEOTIDE SEQUENCE [LARGE SCALE GENOMIC DNA]</scope>
    <source>
        <strain evidence="6 7">JEL800</strain>
    </source>
</reference>
<dbReference type="GO" id="GO:0008270">
    <property type="term" value="F:zinc ion binding"/>
    <property type="evidence" value="ECO:0007669"/>
    <property type="project" value="UniProtKB-KW"/>
</dbReference>
<comment type="caution">
    <text evidence="6">The sequence shown here is derived from an EMBL/GenBank/DDBJ whole genome shotgun (WGS) entry which is preliminary data.</text>
</comment>
<dbReference type="AlphaFoldDB" id="A0A1Y2CUR7"/>
<dbReference type="GO" id="GO:0000209">
    <property type="term" value="P:protein polyubiquitination"/>
    <property type="evidence" value="ECO:0007669"/>
    <property type="project" value="TreeGrafter"/>
</dbReference>
<dbReference type="InterPro" id="IPR051438">
    <property type="entry name" value="RNF_E3_ubiq-protein_ligase"/>
</dbReference>
<sequence length="215" mass="24448">MLKSTASIPSSIADTLTCIVCMGVLFDPVRLQRCEHYFCRGCITKWLEQHKTCPIDREYALTTYINEPCRILVSILDVVRMNLDPEPVSWNPAPIPPLPPSGPSTASVPNSLRRAFIAVQNFTSIQRTIPINENPLQPNTQRQRPQFSHPKPCGHMCSLSASIPSCCFCIDNRPHHMSYRHYIDGRGFQLGAMRSADYCIVFRNRREPLRNSDFD</sequence>
<evidence type="ECO:0000256" key="4">
    <source>
        <dbReference type="PROSITE-ProRule" id="PRU00175"/>
    </source>
</evidence>
<dbReference type="InterPro" id="IPR017907">
    <property type="entry name" value="Znf_RING_CS"/>
</dbReference>
<organism evidence="6 7">
    <name type="scientific">Rhizoclosmatium globosum</name>
    <dbReference type="NCBI Taxonomy" id="329046"/>
    <lineage>
        <taxon>Eukaryota</taxon>
        <taxon>Fungi</taxon>
        <taxon>Fungi incertae sedis</taxon>
        <taxon>Chytridiomycota</taxon>
        <taxon>Chytridiomycota incertae sedis</taxon>
        <taxon>Chytridiomycetes</taxon>
        <taxon>Chytridiales</taxon>
        <taxon>Chytriomycetaceae</taxon>
        <taxon>Rhizoclosmatium</taxon>
    </lineage>
</organism>
<keyword evidence="1" id="KW-0479">Metal-binding</keyword>
<gene>
    <name evidence="6" type="ORF">BCR33DRAFT_532296</name>
</gene>
<dbReference type="OrthoDB" id="1305878at2759"/>
<dbReference type="InterPro" id="IPR001841">
    <property type="entry name" value="Znf_RING"/>
</dbReference>
<dbReference type="Pfam" id="PF13923">
    <property type="entry name" value="zf-C3HC4_2"/>
    <property type="match status" value="1"/>
</dbReference>
<dbReference type="EMBL" id="MCGO01000007">
    <property type="protein sequence ID" value="ORY50574.1"/>
    <property type="molecule type" value="Genomic_DNA"/>
</dbReference>
<name>A0A1Y2CUR7_9FUNG</name>
<evidence type="ECO:0000313" key="7">
    <source>
        <dbReference type="Proteomes" id="UP000193642"/>
    </source>
</evidence>
<evidence type="ECO:0000256" key="3">
    <source>
        <dbReference type="ARBA" id="ARBA00022833"/>
    </source>
</evidence>
<keyword evidence="7" id="KW-1185">Reference proteome</keyword>
<dbReference type="PANTHER" id="PTHR46016:SF1">
    <property type="entry name" value="RING-TYPE DOMAIN-CONTAINING PROTEIN"/>
    <property type="match status" value="1"/>
</dbReference>
<evidence type="ECO:0000259" key="5">
    <source>
        <dbReference type="PROSITE" id="PS50089"/>
    </source>
</evidence>
<dbReference type="InterPro" id="IPR013083">
    <property type="entry name" value="Znf_RING/FYVE/PHD"/>
</dbReference>
<dbReference type="GO" id="GO:0006511">
    <property type="term" value="P:ubiquitin-dependent protein catabolic process"/>
    <property type="evidence" value="ECO:0007669"/>
    <property type="project" value="TreeGrafter"/>
</dbReference>
<keyword evidence="3" id="KW-0862">Zinc</keyword>
<dbReference type="Gene3D" id="3.30.40.10">
    <property type="entry name" value="Zinc/RING finger domain, C3HC4 (zinc finger)"/>
    <property type="match status" value="1"/>
</dbReference>
<dbReference type="SUPFAM" id="SSF57850">
    <property type="entry name" value="RING/U-box"/>
    <property type="match status" value="1"/>
</dbReference>
<protein>
    <recommendedName>
        <fullName evidence="5">RING-type domain-containing protein</fullName>
    </recommendedName>
</protein>
<proteinExistence type="predicted"/>
<dbReference type="PANTHER" id="PTHR46016">
    <property type="entry name" value="ZINC FINGER, RING/FYVE/PHD-TYPE"/>
    <property type="match status" value="1"/>
</dbReference>
<evidence type="ECO:0000256" key="1">
    <source>
        <dbReference type="ARBA" id="ARBA00022723"/>
    </source>
</evidence>
<dbReference type="GO" id="GO:0061630">
    <property type="term" value="F:ubiquitin protein ligase activity"/>
    <property type="evidence" value="ECO:0007669"/>
    <property type="project" value="TreeGrafter"/>
</dbReference>
<accession>A0A1Y2CUR7</accession>
<feature type="domain" description="RING-type" evidence="5">
    <location>
        <begin position="18"/>
        <end position="57"/>
    </location>
</feature>
<dbReference type="STRING" id="329046.A0A1Y2CUR7"/>
<dbReference type="PROSITE" id="PS50089">
    <property type="entry name" value="ZF_RING_2"/>
    <property type="match status" value="1"/>
</dbReference>
<dbReference type="SMART" id="SM00184">
    <property type="entry name" value="RING"/>
    <property type="match status" value="1"/>
</dbReference>
<evidence type="ECO:0000313" key="6">
    <source>
        <dbReference type="EMBL" id="ORY50574.1"/>
    </source>
</evidence>
<keyword evidence="2 4" id="KW-0863">Zinc-finger</keyword>
<dbReference type="Proteomes" id="UP000193642">
    <property type="component" value="Unassembled WGS sequence"/>
</dbReference>
<dbReference type="PROSITE" id="PS00518">
    <property type="entry name" value="ZF_RING_1"/>
    <property type="match status" value="1"/>
</dbReference>
<evidence type="ECO:0000256" key="2">
    <source>
        <dbReference type="ARBA" id="ARBA00022771"/>
    </source>
</evidence>